<proteinExistence type="predicted"/>
<comment type="caution">
    <text evidence="3">The sequence shown here is derived from an EMBL/GenBank/DDBJ whole genome shotgun (WGS) entry which is preliminary data.</text>
</comment>
<reference evidence="3 4" key="1">
    <citation type="submission" date="2022-05" db="EMBL/GenBank/DDBJ databases">
        <title>Genome Sequencing of Bee-Associated Microbes.</title>
        <authorList>
            <person name="Dunlap C."/>
        </authorList>
    </citation>
    <scope>NUCLEOTIDE SEQUENCE [LARGE SCALE GENOMIC DNA]</scope>
    <source>
        <strain evidence="3 4">NRRL B-14421</strain>
    </source>
</reference>
<organism evidence="3 4">
    <name type="scientific">Paenibacillus alginolyticus</name>
    <dbReference type="NCBI Taxonomy" id="59839"/>
    <lineage>
        <taxon>Bacteria</taxon>
        <taxon>Bacillati</taxon>
        <taxon>Bacillota</taxon>
        <taxon>Bacilli</taxon>
        <taxon>Bacillales</taxon>
        <taxon>Paenibacillaceae</taxon>
        <taxon>Paenibacillus</taxon>
    </lineage>
</organism>
<gene>
    <name evidence="3" type="ORF">M5X19_37000</name>
</gene>
<evidence type="ECO:0000256" key="1">
    <source>
        <dbReference type="ARBA" id="ARBA00023172"/>
    </source>
</evidence>
<dbReference type="InterPro" id="IPR013762">
    <property type="entry name" value="Integrase-like_cat_sf"/>
</dbReference>
<dbReference type="InterPro" id="IPR002104">
    <property type="entry name" value="Integrase_catalytic"/>
</dbReference>
<dbReference type="Pfam" id="PF00589">
    <property type="entry name" value="Phage_integrase"/>
    <property type="match status" value="1"/>
</dbReference>
<sequence length="114" mass="13235">MYTPNEDSIINLENCSAIVNGKGSKQREVYFTTECKVWLKRYLESREDSSKALFVTESHPIRRLSIPTIRHSLKLLAARGEVAANVYPHRFRQYVECLYMGNVTKERRCKAILP</sequence>
<evidence type="ECO:0000313" key="4">
    <source>
        <dbReference type="Proteomes" id="UP001527099"/>
    </source>
</evidence>
<name>A0ABT4GQ90_9BACL</name>
<dbReference type="InterPro" id="IPR011010">
    <property type="entry name" value="DNA_brk_join_enz"/>
</dbReference>
<dbReference type="Proteomes" id="UP001527099">
    <property type="component" value="Unassembled WGS sequence"/>
</dbReference>
<dbReference type="EMBL" id="JAMDMX010000251">
    <property type="protein sequence ID" value="MCY9698396.1"/>
    <property type="molecule type" value="Genomic_DNA"/>
</dbReference>
<dbReference type="RefSeq" id="WP_268618816.1">
    <property type="nucleotide sequence ID" value="NZ_JAMDMX010000251.1"/>
</dbReference>
<evidence type="ECO:0000259" key="2">
    <source>
        <dbReference type="Pfam" id="PF00589"/>
    </source>
</evidence>
<dbReference type="Gene3D" id="1.10.443.10">
    <property type="entry name" value="Intergrase catalytic core"/>
    <property type="match status" value="1"/>
</dbReference>
<dbReference type="SUPFAM" id="SSF56349">
    <property type="entry name" value="DNA breaking-rejoining enzymes"/>
    <property type="match status" value="1"/>
</dbReference>
<evidence type="ECO:0000313" key="3">
    <source>
        <dbReference type="EMBL" id="MCY9698396.1"/>
    </source>
</evidence>
<keyword evidence="1" id="KW-0233">DNA recombination</keyword>
<protein>
    <submittedName>
        <fullName evidence="3">Tyrosine-type recombinase/integrase</fullName>
    </submittedName>
</protein>
<keyword evidence="4" id="KW-1185">Reference proteome</keyword>
<feature type="domain" description="Tyr recombinase" evidence="2">
    <location>
        <begin position="10"/>
        <end position="94"/>
    </location>
</feature>
<accession>A0ABT4GQ90</accession>